<evidence type="ECO:0000256" key="2">
    <source>
        <dbReference type="ARBA" id="ARBA00012759"/>
    </source>
</evidence>
<feature type="coiled-coil region" evidence="12">
    <location>
        <begin position="546"/>
        <end position="573"/>
    </location>
</feature>
<dbReference type="InterPro" id="IPR003323">
    <property type="entry name" value="OTU_dom"/>
</dbReference>
<keyword evidence="3" id="KW-0645">Protease</keyword>
<dbReference type="PROSITE" id="PS50802">
    <property type="entry name" value="OTU"/>
    <property type="match status" value="1"/>
</dbReference>
<evidence type="ECO:0000256" key="3">
    <source>
        <dbReference type="ARBA" id="ARBA00022670"/>
    </source>
</evidence>
<dbReference type="InterPro" id="IPR042468">
    <property type="entry name" value="Peptidase_C65_otubain_sub1"/>
</dbReference>
<gene>
    <name evidence="15" type="ORF">EVOR1521_LOCUS30834</name>
</gene>
<evidence type="ECO:0000256" key="12">
    <source>
        <dbReference type="SAM" id="Coils"/>
    </source>
</evidence>
<keyword evidence="16" id="KW-1185">Reference proteome</keyword>
<dbReference type="GO" id="GO:0016740">
    <property type="term" value="F:transferase activity"/>
    <property type="evidence" value="ECO:0007669"/>
    <property type="project" value="UniProtKB-KW"/>
</dbReference>
<evidence type="ECO:0000256" key="11">
    <source>
        <dbReference type="ARBA" id="ARBA00022833"/>
    </source>
</evidence>
<keyword evidence="8" id="KW-0833">Ubl conjugation pathway</keyword>
<dbReference type="InterPro" id="IPR042467">
    <property type="entry name" value="Peptidase_C65_otubain_sub2"/>
</dbReference>
<dbReference type="Gene3D" id="3.30.40.10">
    <property type="entry name" value="Zinc/RING finger domain, C3HC4 (zinc finger)"/>
    <property type="match status" value="1"/>
</dbReference>
<protein>
    <recommendedName>
        <fullName evidence="2">ubiquitinyl hydrolase 1</fullName>
        <ecNumber evidence="2">3.4.19.12</ecNumber>
    </recommendedName>
</protein>
<dbReference type="SUPFAM" id="SSF54001">
    <property type="entry name" value="Cysteine proteinases"/>
    <property type="match status" value="1"/>
</dbReference>
<evidence type="ECO:0000259" key="14">
    <source>
        <dbReference type="PROSITE" id="PS51873"/>
    </source>
</evidence>
<evidence type="ECO:0000256" key="4">
    <source>
        <dbReference type="ARBA" id="ARBA00022679"/>
    </source>
</evidence>
<dbReference type="SUPFAM" id="SSF57850">
    <property type="entry name" value="RING/U-box"/>
    <property type="match status" value="2"/>
</dbReference>
<evidence type="ECO:0000256" key="6">
    <source>
        <dbReference type="ARBA" id="ARBA00022737"/>
    </source>
</evidence>
<dbReference type="Gene3D" id="1.20.120.1750">
    <property type="match status" value="1"/>
</dbReference>
<keyword evidence="5" id="KW-0479">Metal-binding</keyword>
<dbReference type="Pfam" id="PF10275">
    <property type="entry name" value="Peptidase_C65"/>
    <property type="match status" value="1"/>
</dbReference>
<dbReference type="CDD" id="cd22749">
    <property type="entry name" value="Otubain_C65"/>
    <property type="match status" value="1"/>
</dbReference>
<keyword evidence="10" id="KW-0788">Thiol protease</keyword>
<evidence type="ECO:0000256" key="10">
    <source>
        <dbReference type="ARBA" id="ARBA00022807"/>
    </source>
</evidence>
<dbReference type="AlphaFoldDB" id="A0AA36JP70"/>
<reference evidence="15" key="1">
    <citation type="submission" date="2023-08" db="EMBL/GenBank/DDBJ databases">
        <authorList>
            <person name="Chen Y."/>
            <person name="Shah S."/>
            <person name="Dougan E. K."/>
            <person name="Thang M."/>
            <person name="Chan C."/>
        </authorList>
    </citation>
    <scope>NUCLEOTIDE SEQUENCE</scope>
</reference>
<dbReference type="Gene3D" id="1.20.1300.20">
    <property type="entry name" value="Peptidase C65 Otubain, subdomain 2"/>
    <property type="match status" value="1"/>
</dbReference>
<feature type="domain" description="OTU" evidence="13">
    <location>
        <begin position="79"/>
        <end position="305"/>
    </location>
</feature>
<dbReference type="GO" id="GO:0006508">
    <property type="term" value="P:proteolysis"/>
    <property type="evidence" value="ECO:0007669"/>
    <property type="project" value="UniProtKB-KW"/>
</dbReference>
<evidence type="ECO:0000256" key="8">
    <source>
        <dbReference type="ARBA" id="ARBA00022786"/>
    </source>
</evidence>
<evidence type="ECO:0000313" key="15">
    <source>
        <dbReference type="EMBL" id="CAJ1409848.1"/>
    </source>
</evidence>
<comment type="caution">
    <text evidence="15">The sequence shown here is derived from an EMBL/GenBank/DDBJ whole genome shotgun (WGS) entry which is preliminary data.</text>
</comment>
<comment type="catalytic activity">
    <reaction evidence="1">
        <text>Thiol-dependent hydrolysis of ester, thioester, amide, peptide and isopeptide bonds formed by the C-terminal Gly of ubiquitin (a 76-residue protein attached to proteins as an intracellular targeting signal).</text>
        <dbReference type="EC" id="3.4.19.12"/>
    </reaction>
</comment>
<evidence type="ECO:0000256" key="7">
    <source>
        <dbReference type="ARBA" id="ARBA00022771"/>
    </source>
</evidence>
<dbReference type="PANTHER" id="PTHR12931">
    <property type="entry name" value="UBIQUITIN THIOLESTERASE PROTEIN OTUB"/>
    <property type="match status" value="1"/>
</dbReference>
<evidence type="ECO:0000256" key="9">
    <source>
        <dbReference type="ARBA" id="ARBA00022801"/>
    </source>
</evidence>
<dbReference type="SMART" id="SM00184">
    <property type="entry name" value="RING"/>
    <property type="match status" value="3"/>
</dbReference>
<accession>A0AA36JP70</accession>
<dbReference type="InterPro" id="IPR044066">
    <property type="entry name" value="TRIAD_supradom"/>
</dbReference>
<dbReference type="Gene3D" id="3.30.200.60">
    <property type="entry name" value="Peptidase C65 Otubain, subdomain 1"/>
    <property type="match status" value="1"/>
</dbReference>
<keyword evidence="12" id="KW-0175">Coiled coil</keyword>
<dbReference type="EC" id="3.4.19.12" evidence="2"/>
<dbReference type="InterPro" id="IPR038765">
    <property type="entry name" value="Papain-like_cys_pep_sf"/>
</dbReference>
<proteinExistence type="predicted"/>
<dbReference type="GO" id="GO:0004843">
    <property type="term" value="F:cysteine-type deubiquitinase activity"/>
    <property type="evidence" value="ECO:0007669"/>
    <property type="project" value="UniProtKB-EC"/>
</dbReference>
<dbReference type="Proteomes" id="UP001178507">
    <property type="component" value="Unassembled WGS sequence"/>
</dbReference>
<sequence length="832" mass="93721">MSSAWPAQRVAQRVSWSGVQVAAVQVRLDSDSSESEPSDGEGDAQANVLQLLPVETLQAQFLHNANLRQQFASLGASFQAWRPIRGDGNCYYRAVLFAWLERCLALNLSFEALSRRLEEPSMAGRTEAQLCRRRLRAWQRARRKCGGDTEAVRRVLKRLTRDFNRKHVDYAFIYCLRQLVASYVRRHAKEPIAAELTFESWALALGARSIEEYCQQHICSMQKDAADHVQWVCPRVLQTVVRICMVDRDTASCKFIDYGQERRRAEMVVPTAAHLTSAASMSELRGAPEIFLLLKPGHYDILVPRDKAYRLLTPESSGLERQHFQAVLRCLEEKLVQSLKRSPIEDLGLFRAQLLSVLEPLQAVLKADDNASASPLPALEAFLRAAEPQSKPAPVPAPAPMVGGECCICLQPGATLTAACGCAYHGWCLQDYTKDGSELCHLHRSALGPELLTLAPKLPPTARLERPGSLGAALGKPCVICFGEEGVLKTLHCDFKAHVHCLKDFWVQKVATLCRLTDIRCPAEVAGCSSMLLEADLRDVVTAQDLAQARLRIREVEDGNARLIEELKRQSEEYRPTFRCAICLVDHEVEGCCTLPCQHRFCFESLQYHFDIIVRERRLSKLACPAEGCGYNLRSEDSIHIFQQVLPEDSYFKLLEFLTRDDPRIVDCRCLGCEERVFCEEGDDFADLGCPKGHRFCAQCDLGPHPRESCAQRAERRQQQEKSEVWNQVLSMGWKPCPRRCRYGGGYKAQEECDHVTCECGFEFCWDCGVDRRIPLAHDNRWHKPSCRYHTCYEEVAELPRPESACPACRAACAGVCCAFPADDGFPESYLR</sequence>
<keyword evidence="11" id="KW-0862">Zinc</keyword>
<evidence type="ECO:0000259" key="13">
    <source>
        <dbReference type="PROSITE" id="PS50802"/>
    </source>
</evidence>
<dbReference type="EMBL" id="CAUJNA010003790">
    <property type="protein sequence ID" value="CAJ1409848.1"/>
    <property type="molecule type" value="Genomic_DNA"/>
</dbReference>
<dbReference type="PROSITE" id="PS51873">
    <property type="entry name" value="TRIAD"/>
    <property type="match status" value="1"/>
</dbReference>
<dbReference type="PANTHER" id="PTHR12931:SF15">
    <property type="entry name" value="UBIQUITIN THIOESTERASE OTUBAIN-LIKE"/>
    <property type="match status" value="1"/>
</dbReference>
<keyword evidence="7" id="KW-0863">Zinc-finger</keyword>
<dbReference type="GO" id="GO:0008270">
    <property type="term" value="F:zinc ion binding"/>
    <property type="evidence" value="ECO:0007669"/>
    <property type="project" value="UniProtKB-KW"/>
</dbReference>
<name>A0AA36JP70_9DINO</name>
<keyword evidence="4" id="KW-0808">Transferase</keyword>
<dbReference type="InterPro" id="IPR013083">
    <property type="entry name" value="Znf_RING/FYVE/PHD"/>
</dbReference>
<evidence type="ECO:0000313" key="16">
    <source>
        <dbReference type="Proteomes" id="UP001178507"/>
    </source>
</evidence>
<feature type="domain" description="RING-type" evidence="14">
    <location>
        <begin position="576"/>
        <end position="796"/>
    </location>
</feature>
<dbReference type="InterPro" id="IPR001841">
    <property type="entry name" value="Znf_RING"/>
</dbReference>
<dbReference type="GO" id="GO:0071108">
    <property type="term" value="P:protein K48-linked deubiquitination"/>
    <property type="evidence" value="ECO:0007669"/>
    <property type="project" value="TreeGrafter"/>
</dbReference>
<keyword evidence="9" id="KW-0378">Hydrolase</keyword>
<organism evidence="15 16">
    <name type="scientific">Effrenium voratum</name>
    <dbReference type="NCBI Taxonomy" id="2562239"/>
    <lineage>
        <taxon>Eukaryota</taxon>
        <taxon>Sar</taxon>
        <taxon>Alveolata</taxon>
        <taxon>Dinophyceae</taxon>
        <taxon>Suessiales</taxon>
        <taxon>Symbiodiniaceae</taxon>
        <taxon>Effrenium</taxon>
    </lineage>
</organism>
<dbReference type="GO" id="GO:0043130">
    <property type="term" value="F:ubiquitin binding"/>
    <property type="evidence" value="ECO:0007669"/>
    <property type="project" value="TreeGrafter"/>
</dbReference>
<dbReference type="GO" id="GO:0005634">
    <property type="term" value="C:nucleus"/>
    <property type="evidence" value="ECO:0007669"/>
    <property type="project" value="TreeGrafter"/>
</dbReference>
<dbReference type="InterPro" id="IPR019400">
    <property type="entry name" value="Peptidase_C65_otubain"/>
</dbReference>
<evidence type="ECO:0000256" key="5">
    <source>
        <dbReference type="ARBA" id="ARBA00022723"/>
    </source>
</evidence>
<evidence type="ECO:0000256" key="1">
    <source>
        <dbReference type="ARBA" id="ARBA00000707"/>
    </source>
</evidence>
<keyword evidence="6" id="KW-0677">Repeat</keyword>